<name>A0A545VLN2_9HYPO</name>
<feature type="domain" description="C2H2-type" evidence="5">
    <location>
        <begin position="145"/>
        <end position="167"/>
    </location>
</feature>
<dbReference type="PROSITE" id="PS00518">
    <property type="entry name" value="ZF_RING_1"/>
    <property type="match status" value="1"/>
</dbReference>
<dbReference type="InterPro" id="IPR017907">
    <property type="entry name" value="Znf_RING_CS"/>
</dbReference>
<feature type="region of interest" description="Disordered" evidence="4">
    <location>
        <begin position="392"/>
        <end position="417"/>
    </location>
</feature>
<feature type="compositionally biased region" description="Acidic residues" evidence="4">
    <location>
        <begin position="224"/>
        <end position="235"/>
    </location>
</feature>
<evidence type="ECO:0000256" key="1">
    <source>
        <dbReference type="ARBA" id="ARBA00022723"/>
    </source>
</evidence>
<dbReference type="GO" id="GO:0008270">
    <property type="term" value="F:zinc ion binding"/>
    <property type="evidence" value="ECO:0007669"/>
    <property type="project" value="UniProtKB-KW"/>
</dbReference>
<evidence type="ECO:0000256" key="2">
    <source>
        <dbReference type="ARBA" id="ARBA00022771"/>
    </source>
</evidence>
<proteinExistence type="predicted"/>
<comment type="caution">
    <text evidence="6">The sequence shown here is derived from an EMBL/GenBank/DDBJ whole genome shotgun (WGS) entry which is preliminary data.</text>
</comment>
<keyword evidence="7" id="KW-1185">Reference proteome</keyword>
<organism evidence="6 7">
    <name type="scientific">Cordyceps javanica</name>
    <dbReference type="NCBI Taxonomy" id="43265"/>
    <lineage>
        <taxon>Eukaryota</taxon>
        <taxon>Fungi</taxon>
        <taxon>Dikarya</taxon>
        <taxon>Ascomycota</taxon>
        <taxon>Pezizomycotina</taxon>
        <taxon>Sordariomycetes</taxon>
        <taxon>Hypocreomycetidae</taxon>
        <taxon>Hypocreales</taxon>
        <taxon>Cordycipitaceae</taxon>
        <taxon>Cordyceps</taxon>
    </lineage>
</organism>
<evidence type="ECO:0000256" key="4">
    <source>
        <dbReference type="SAM" id="MobiDB-lite"/>
    </source>
</evidence>
<feature type="region of interest" description="Disordered" evidence="4">
    <location>
        <begin position="75"/>
        <end position="108"/>
    </location>
</feature>
<keyword evidence="1" id="KW-0479">Metal-binding</keyword>
<accession>A0A545VLN2</accession>
<evidence type="ECO:0000256" key="3">
    <source>
        <dbReference type="ARBA" id="ARBA00022833"/>
    </source>
</evidence>
<reference evidence="6 7" key="1">
    <citation type="journal article" date="2019" name="Appl. Microbiol. Biotechnol.">
        <title>Genome sequence of Isaria javanica and comparative genome analysis insights into family S53 peptidase evolution in fungal entomopathogens.</title>
        <authorList>
            <person name="Lin R."/>
            <person name="Zhang X."/>
            <person name="Xin B."/>
            <person name="Zou M."/>
            <person name="Gao Y."/>
            <person name="Qin F."/>
            <person name="Hu Q."/>
            <person name="Xie B."/>
            <person name="Cheng X."/>
        </authorList>
    </citation>
    <scope>NUCLEOTIDE SEQUENCE [LARGE SCALE GENOMIC DNA]</scope>
    <source>
        <strain evidence="6 7">IJ1G</strain>
    </source>
</reference>
<feature type="compositionally biased region" description="Low complexity" evidence="4">
    <location>
        <begin position="75"/>
        <end position="99"/>
    </location>
</feature>
<feature type="compositionally biased region" description="Basic residues" evidence="4">
    <location>
        <begin position="15"/>
        <end position="31"/>
    </location>
</feature>
<evidence type="ECO:0000259" key="5">
    <source>
        <dbReference type="PROSITE" id="PS00028"/>
    </source>
</evidence>
<dbReference type="PROSITE" id="PS00028">
    <property type="entry name" value="ZINC_FINGER_C2H2_1"/>
    <property type="match status" value="1"/>
</dbReference>
<feature type="compositionally biased region" description="Low complexity" evidence="4">
    <location>
        <begin position="1"/>
        <end position="11"/>
    </location>
</feature>
<dbReference type="InterPro" id="IPR013087">
    <property type="entry name" value="Znf_C2H2_type"/>
</dbReference>
<keyword evidence="3" id="KW-0862">Zinc</keyword>
<feature type="compositionally biased region" description="Low complexity" evidence="4">
    <location>
        <begin position="208"/>
        <end position="220"/>
    </location>
</feature>
<dbReference type="OrthoDB" id="4866687at2759"/>
<feature type="region of interest" description="Disordered" evidence="4">
    <location>
        <begin position="1"/>
        <end position="33"/>
    </location>
</feature>
<feature type="compositionally biased region" description="Acidic residues" evidence="4">
    <location>
        <begin position="401"/>
        <end position="410"/>
    </location>
</feature>
<keyword evidence="2" id="KW-0863">Zinc-finger</keyword>
<dbReference type="EMBL" id="SPUK01000022">
    <property type="protein sequence ID" value="TQV90863.1"/>
    <property type="molecule type" value="Genomic_DNA"/>
</dbReference>
<evidence type="ECO:0000313" key="6">
    <source>
        <dbReference type="EMBL" id="TQV90863.1"/>
    </source>
</evidence>
<dbReference type="AlphaFoldDB" id="A0A545VLN2"/>
<dbReference type="Proteomes" id="UP000315783">
    <property type="component" value="Unassembled WGS sequence"/>
</dbReference>
<feature type="region of interest" description="Disordered" evidence="4">
    <location>
        <begin position="197"/>
        <end position="244"/>
    </location>
</feature>
<evidence type="ECO:0000313" key="7">
    <source>
        <dbReference type="Proteomes" id="UP000315783"/>
    </source>
</evidence>
<gene>
    <name evidence="6" type="ORF">IF1G_10384</name>
</gene>
<protein>
    <recommendedName>
        <fullName evidence="5">C2H2-type domain-containing protein</fullName>
    </recommendedName>
</protein>
<sequence length="429" mass="48272">MDQQQHYYPQEQHQHPQRHHDHSHHHHHRQQQHQLLPFGYLSQMTNPYFTTDDDDDNDDVMTTTFSPSLLLLPVTTAGFPSAPSPQQQQPQQQQEQRPLASPPSNTTTTITTTYLPDCFRTLRCDGCEMLFAEAAAGEPRWTFPCGHVYCGECMRRARSAARHTNVHALCRRCANIIVRKRDNAPCTHPIPVVSFDPRRRPLLPLPPSTTASTPTTTTGAVAGGDDDDEDDDDKDDDNHNGQLFPDRYRLALGQRTGPKCQLCWLVTRLQSLTYRLAQRYPVRGGGGGGSGHVDDNDDDEHGWGGFPGELFACVQVDRRRIVHGMRAELPEAKVDQHDDVELCRAPLRDELDRLASDICGGLGQVPMEPNFDPRGDVEVQYRLRGFGRWMRERQGRGGGGDDGEGDEGDEERARRSLPAALRMAVYGEW</sequence>